<gene>
    <name evidence="3" type="ORF">CAL20_08150</name>
</gene>
<organism evidence="3 4">
    <name type="scientific">Bordetella genomosp. 4</name>
    <dbReference type="NCBI Taxonomy" id="463044"/>
    <lineage>
        <taxon>Bacteria</taxon>
        <taxon>Pseudomonadati</taxon>
        <taxon>Pseudomonadota</taxon>
        <taxon>Betaproteobacteria</taxon>
        <taxon>Burkholderiales</taxon>
        <taxon>Alcaligenaceae</taxon>
        <taxon>Bordetella</taxon>
    </lineage>
</organism>
<feature type="transmembrane region" description="Helical" evidence="1">
    <location>
        <begin position="125"/>
        <end position="146"/>
    </location>
</feature>
<dbReference type="EMBL" id="NEVQ01000012">
    <property type="protein sequence ID" value="OZI57369.1"/>
    <property type="molecule type" value="Genomic_DNA"/>
</dbReference>
<evidence type="ECO:0000256" key="1">
    <source>
        <dbReference type="SAM" id="Phobius"/>
    </source>
</evidence>
<accession>A0A261U633</accession>
<feature type="transmembrane region" description="Helical" evidence="1">
    <location>
        <begin position="96"/>
        <end position="113"/>
    </location>
</feature>
<reference evidence="3 4" key="1">
    <citation type="submission" date="2017-05" db="EMBL/GenBank/DDBJ databases">
        <title>Complete and WGS of Bordetella genogroups.</title>
        <authorList>
            <person name="Spilker T."/>
            <person name="LiPuma J."/>
        </authorList>
    </citation>
    <scope>NUCLEOTIDE SEQUENCE [LARGE SCALE GENOMIC DNA]</scope>
    <source>
        <strain evidence="3 4">AU9919</strain>
    </source>
</reference>
<evidence type="ECO:0000313" key="3">
    <source>
        <dbReference type="EMBL" id="OZI57369.1"/>
    </source>
</evidence>
<dbReference type="Proteomes" id="UP000216885">
    <property type="component" value="Unassembled WGS sequence"/>
</dbReference>
<dbReference type="AlphaFoldDB" id="A0A261U633"/>
<keyword evidence="1" id="KW-0812">Transmembrane</keyword>
<protein>
    <recommendedName>
        <fullName evidence="2">DUF1468 domain-containing protein</fullName>
    </recommendedName>
</protein>
<feature type="transmembrane region" description="Helical" evidence="1">
    <location>
        <begin position="40"/>
        <end position="59"/>
    </location>
</feature>
<evidence type="ECO:0000313" key="4">
    <source>
        <dbReference type="Proteomes" id="UP000216885"/>
    </source>
</evidence>
<evidence type="ECO:0000259" key="2">
    <source>
        <dbReference type="Pfam" id="PF07331"/>
    </source>
</evidence>
<keyword evidence="1" id="KW-1133">Transmembrane helix</keyword>
<name>A0A261U633_9BORD</name>
<feature type="transmembrane region" description="Helical" evidence="1">
    <location>
        <begin position="71"/>
        <end position="90"/>
    </location>
</feature>
<sequence>MKIETLDRVFAMFLFLLGLSIAYFAPSYGYMSDGNPGAGFFPLWVGLAISGLSMVNFVRSVVCKEKLTQEIALPSLIKPVALTGALVAFVFLAEPLGMMLACAALVFAIGWIIRPRWDRVFTAKIVATAVLFPVAGELAFGVYLGVPLPKGLLGI</sequence>
<proteinExistence type="predicted"/>
<keyword evidence="4" id="KW-1185">Reference proteome</keyword>
<dbReference type="InterPro" id="IPR009936">
    <property type="entry name" value="DUF1468"/>
</dbReference>
<dbReference type="RefSeq" id="WP_094837601.1">
    <property type="nucleotide sequence ID" value="NZ_NEVQ01000012.1"/>
</dbReference>
<feature type="domain" description="DUF1468" evidence="2">
    <location>
        <begin position="9"/>
        <end position="149"/>
    </location>
</feature>
<keyword evidence="1" id="KW-0472">Membrane</keyword>
<dbReference type="Pfam" id="PF07331">
    <property type="entry name" value="TctB"/>
    <property type="match status" value="1"/>
</dbReference>
<comment type="caution">
    <text evidence="3">The sequence shown here is derived from an EMBL/GenBank/DDBJ whole genome shotgun (WGS) entry which is preliminary data.</text>
</comment>